<evidence type="ECO:0000313" key="3">
    <source>
        <dbReference type="EnsemblPlants" id="Zm00001eb310150_P001"/>
    </source>
</evidence>
<dbReference type="Gramene" id="Zm00001eb310150_T001">
    <property type="protein sequence ID" value="Zm00001eb310150_P001"/>
    <property type="gene ID" value="Zm00001eb310150"/>
</dbReference>
<dbReference type="InterPro" id="IPR029052">
    <property type="entry name" value="Metallo-depent_PP-like"/>
</dbReference>
<feature type="region of interest" description="Disordered" evidence="2">
    <location>
        <begin position="147"/>
        <end position="244"/>
    </location>
</feature>
<evidence type="ECO:0000313" key="4">
    <source>
        <dbReference type="Proteomes" id="UP000007305"/>
    </source>
</evidence>
<dbReference type="GO" id="GO:0004722">
    <property type="term" value="F:protein serine/threonine phosphatase activity"/>
    <property type="evidence" value="ECO:0007669"/>
    <property type="project" value="UniProtKB-EC"/>
</dbReference>
<accession>A0A804QA84</accession>
<proteinExistence type="predicted"/>
<dbReference type="Proteomes" id="UP000007305">
    <property type="component" value="Chromosome 7"/>
</dbReference>
<feature type="compositionally biased region" description="Basic and acidic residues" evidence="2">
    <location>
        <begin position="161"/>
        <end position="170"/>
    </location>
</feature>
<name>A0A804QA84_MAIZE</name>
<feature type="compositionally biased region" description="Basic residues" evidence="2">
    <location>
        <begin position="171"/>
        <end position="181"/>
    </location>
</feature>
<evidence type="ECO:0000256" key="1">
    <source>
        <dbReference type="ARBA" id="ARBA00013081"/>
    </source>
</evidence>
<dbReference type="InParanoid" id="A0A804QA84"/>
<reference evidence="3" key="2">
    <citation type="submission" date="2019-07" db="EMBL/GenBank/DDBJ databases">
        <authorList>
            <person name="Seetharam A."/>
            <person name="Woodhouse M."/>
            <person name="Cannon E."/>
        </authorList>
    </citation>
    <scope>NUCLEOTIDE SEQUENCE [LARGE SCALE GENOMIC DNA]</scope>
    <source>
        <strain evidence="3">cv. B73</strain>
    </source>
</reference>
<dbReference type="Gene3D" id="3.60.21.10">
    <property type="match status" value="1"/>
</dbReference>
<reference evidence="3" key="3">
    <citation type="submission" date="2021-05" db="UniProtKB">
        <authorList>
            <consortium name="EnsemblPlants"/>
        </authorList>
    </citation>
    <scope>IDENTIFICATION</scope>
    <source>
        <strain evidence="3">cv. B73</strain>
    </source>
</reference>
<sequence>MPKSFPGVKPEFWDGMWSRLAALRPNGSISRWFLADLPTVLVVGDSVFIHGGFLEANVDYGLERINADQRGSTSPWRMERVCENTVSVELKQTKPNNFVPFIRSGEWSDIGGRDYMEDAHVCISDLAKNFGSNSADDEVISFYGLANGRNHSRSNSKSSSSKKERKDKDAKKRSKKRRKHKSSSESSSSSSSESSSSDDEDRGSRKSRSQSRSKRTRKEKKSRSRSKCRGSESEGEGPVPGTPL</sequence>
<keyword evidence="4" id="KW-1185">Reference proteome</keyword>
<dbReference type="GO" id="GO:0016791">
    <property type="term" value="F:phosphatase activity"/>
    <property type="evidence" value="ECO:0000318"/>
    <property type="project" value="GO_Central"/>
</dbReference>
<dbReference type="EC" id="3.1.3.16" evidence="1"/>
<dbReference type="GO" id="GO:0005829">
    <property type="term" value="C:cytosol"/>
    <property type="evidence" value="ECO:0000318"/>
    <property type="project" value="GO_Central"/>
</dbReference>
<feature type="compositionally biased region" description="Basic residues" evidence="2">
    <location>
        <begin position="205"/>
        <end position="228"/>
    </location>
</feature>
<dbReference type="SUPFAM" id="SSF81606">
    <property type="entry name" value="PP2C-like"/>
    <property type="match status" value="1"/>
</dbReference>
<protein>
    <recommendedName>
        <fullName evidence="1">protein-serine/threonine phosphatase</fullName>
        <ecNumber evidence="1">3.1.3.16</ecNumber>
    </recommendedName>
</protein>
<feature type="compositionally biased region" description="Low complexity" evidence="2">
    <location>
        <begin position="184"/>
        <end position="195"/>
    </location>
</feature>
<reference evidence="4" key="1">
    <citation type="submission" date="2015-12" db="EMBL/GenBank/DDBJ databases">
        <title>Update maize B73 reference genome by single molecule sequencing technologies.</title>
        <authorList>
            <consortium name="Maize Genome Sequencing Project"/>
            <person name="Ware D."/>
        </authorList>
    </citation>
    <scope>NUCLEOTIDE SEQUENCE [LARGE SCALE GENOMIC DNA]</scope>
    <source>
        <strain evidence="4">cv. B73</strain>
    </source>
</reference>
<organism evidence="3 4">
    <name type="scientific">Zea mays</name>
    <name type="common">Maize</name>
    <dbReference type="NCBI Taxonomy" id="4577"/>
    <lineage>
        <taxon>Eukaryota</taxon>
        <taxon>Viridiplantae</taxon>
        <taxon>Streptophyta</taxon>
        <taxon>Embryophyta</taxon>
        <taxon>Tracheophyta</taxon>
        <taxon>Spermatophyta</taxon>
        <taxon>Magnoliopsida</taxon>
        <taxon>Liliopsida</taxon>
        <taxon>Poales</taxon>
        <taxon>Poaceae</taxon>
        <taxon>PACMAD clade</taxon>
        <taxon>Panicoideae</taxon>
        <taxon>Andropogonodae</taxon>
        <taxon>Andropogoneae</taxon>
        <taxon>Tripsacinae</taxon>
        <taxon>Zea</taxon>
    </lineage>
</organism>
<evidence type="ECO:0000256" key="2">
    <source>
        <dbReference type="SAM" id="MobiDB-lite"/>
    </source>
</evidence>
<dbReference type="PANTHER" id="PTHR47680:SF2">
    <property type="entry name" value="SHEWANELLA-LIKE PROTEIN PHOSPHATASE 2"/>
    <property type="match status" value="1"/>
</dbReference>
<dbReference type="EnsemblPlants" id="Zm00001eb310150_T001">
    <property type="protein sequence ID" value="Zm00001eb310150_P001"/>
    <property type="gene ID" value="Zm00001eb310150"/>
</dbReference>
<dbReference type="AlphaFoldDB" id="A0A804QA84"/>
<dbReference type="PANTHER" id="PTHR47680">
    <property type="entry name" value="SHEWANELLA-LIKE PROTEIN PHOSPHATASE 2"/>
    <property type="match status" value="1"/>
</dbReference>
<dbReference type="InterPro" id="IPR036457">
    <property type="entry name" value="PPM-type-like_dom_sf"/>
</dbReference>